<dbReference type="STRING" id="6280.A0A0N4TWQ6"/>
<evidence type="ECO:0000313" key="4">
    <source>
        <dbReference type="WBParaSite" id="BPAG_0001337401-mRNA-1"/>
    </source>
</evidence>
<dbReference type="FunFam" id="3.20.20.100:FF:000029">
    <property type="entry name" value="Aldo-keto reductase"/>
    <property type="match status" value="1"/>
</dbReference>
<reference evidence="2 3" key="2">
    <citation type="submission" date="2018-11" db="EMBL/GenBank/DDBJ databases">
        <authorList>
            <consortium name="Pathogen Informatics"/>
        </authorList>
    </citation>
    <scope>NUCLEOTIDE SEQUENCE [LARGE SCALE GENOMIC DNA]</scope>
</reference>
<reference evidence="4" key="1">
    <citation type="submission" date="2017-02" db="UniProtKB">
        <authorList>
            <consortium name="WormBaseParasite"/>
        </authorList>
    </citation>
    <scope>IDENTIFICATION</scope>
</reference>
<organism evidence="4">
    <name type="scientific">Brugia pahangi</name>
    <name type="common">Filarial nematode worm</name>
    <dbReference type="NCBI Taxonomy" id="6280"/>
    <lineage>
        <taxon>Eukaryota</taxon>
        <taxon>Metazoa</taxon>
        <taxon>Ecdysozoa</taxon>
        <taxon>Nematoda</taxon>
        <taxon>Chromadorea</taxon>
        <taxon>Rhabditida</taxon>
        <taxon>Spirurina</taxon>
        <taxon>Spiruromorpha</taxon>
        <taxon>Filarioidea</taxon>
        <taxon>Onchocercidae</taxon>
        <taxon>Brugia</taxon>
    </lineage>
</organism>
<dbReference type="AlphaFoldDB" id="A0A0N4TWQ6"/>
<gene>
    <name evidence="2" type="ORF">BPAG_LOCUS13302</name>
</gene>
<dbReference type="EMBL" id="UZAD01013374">
    <property type="protein sequence ID" value="VDN94487.1"/>
    <property type="molecule type" value="Genomic_DNA"/>
</dbReference>
<evidence type="ECO:0000259" key="1">
    <source>
        <dbReference type="Pfam" id="PF00248"/>
    </source>
</evidence>
<dbReference type="Proteomes" id="UP000278627">
    <property type="component" value="Unassembled WGS sequence"/>
</dbReference>
<keyword evidence="3" id="KW-1185">Reference proteome</keyword>
<protein>
    <submittedName>
        <fullName evidence="4">Aldo_ket_red domain-containing protein</fullName>
    </submittedName>
</protein>
<dbReference type="InterPro" id="IPR036812">
    <property type="entry name" value="NAD(P)_OxRdtase_dom_sf"/>
</dbReference>
<dbReference type="Pfam" id="PF00248">
    <property type="entry name" value="Aldo_ket_red"/>
    <property type="match status" value="1"/>
</dbReference>
<evidence type="ECO:0000313" key="3">
    <source>
        <dbReference type="Proteomes" id="UP000278627"/>
    </source>
</evidence>
<dbReference type="InterPro" id="IPR020471">
    <property type="entry name" value="AKR"/>
</dbReference>
<dbReference type="GO" id="GO:0016491">
    <property type="term" value="F:oxidoreductase activity"/>
    <property type="evidence" value="ECO:0007669"/>
    <property type="project" value="InterPro"/>
</dbReference>
<dbReference type="PRINTS" id="PR00069">
    <property type="entry name" value="ALDKETRDTASE"/>
</dbReference>
<dbReference type="InterPro" id="IPR018170">
    <property type="entry name" value="Aldo/ket_reductase_CS"/>
</dbReference>
<dbReference type="SUPFAM" id="SSF51430">
    <property type="entry name" value="NAD(P)-linked oxidoreductase"/>
    <property type="match status" value="1"/>
</dbReference>
<dbReference type="Gene3D" id="3.20.20.100">
    <property type="entry name" value="NADP-dependent oxidoreductase domain"/>
    <property type="match status" value="1"/>
</dbReference>
<sequence>MQLSSAIILSHEYVTCLCHPSIQLSPVLIQGKKPGRLIIEILLDYLAYSIQNFLDMVKYETVKLATGADLPLFGLGTWQSTDPEALTTALKTALDAGYPLIDTAYIYRNEATIGKVLHEYFTSGKLKREDIFITTKLPFMVHRPDEIEGLVKKQLENLHVDYFDLYLIHCPCPCKHRPNDTPDNYQLLLKDGKVVPDLVDHMETWKVLENLYNKGILKAIGLSNFNVEQMQYVLDNATVKPHNIQVETHLYWPQNELYELCKKNNITMTSYSTLGSPGRTAFNPDFNWPIGEPMKDPLVLQLADKYKKSSAQILLRHMTQRGISTIPKSINPDRILKNFDIFDFKLTKEEIKQLDDVKTRVRLFLFDMLFDHPWYPFKDVDVSKMKRVYLKD</sequence>
<dbReference type="InterPro" id="IPR023210">
    <property type="entry name" value="NADP_OxRdtase_dom"/>
</dbReference>
<accession>A0A0N4TWQ6</accession>
<proteinExistence type="predicted"/>
<name>A0A0N4TWQ6_BRUPA</name>
<dbReference type="PANTHER" id="PTHR11732">
    <property type="entry name" value="ALDO/KETO REDUCTASE"/>
    <property type="match status" value="1"/>
</dbReference>
<dbReference type="WBParaSite" id="BPAG_0001337401-mRNA-1">
    <property type="protein sequence ID" value="BPAG_0001337401-mRNA-1"/>
    <property type="gene ID" value="BPAG_0001337401"/>
</dbReference>
<dbReference type="PROSITE" id="PS00063">
    <property type="entry name" value="ALDOKETO_REDUCTASE_3"/>
    <property type="match status" value="1"/>
</dbReference>
<feature type="domain" description="NADP-dependent oxidoreductase" evidence="1">
    <location>
        <begin position="74"/>
        <end position="357"/>
    </location>
</feature>
<evidence type="ECO:0000313" key="2">
    <source>
        <dbReference type="EMBL" id="VDN94487.1"/>
    </source>
</evidence>